<keyword evidence="1" id="KW-0805">Transcription regulation</keyword>
<feature type="region of interest" description="Disordered" evidence="4">
    <location>
        <begin position="340"/>
        <end position="366"/>
    </location>
</feature>
<proteinExistence type="predicted"/>
<dbReference type="CDD" id="cd01574">
    <property type="entry name" value="PBP1_LacI"/>
    <property type="match status" value="1"/>
</dbReference>
<accession>A0ABU7SD63</accession>
<dbReference type="SMART" id="SM00354">
    <property type="entry name" value="HTH_LACI"/>
    <property type="match status" value="1"/>
</dbReference>
<dbReference type="SUPFAM" id="SSF47413">
    <property type="entry name" value="lambda repressor-like DNA-binding domains"/>
    <property type="match status" value="1"/>
</dbReference>
<dbReference type="Gene3D" id="1.10.260.40">
    <property type="entry name" value="lambda repressor-like DNA-binding domains"/>
    <property type="match status" value="1"/>
</dbReference>
<dbReference type="Proteomes" id="UP001339911">
    <property type="component" value="Unassembled WGS sequence"/>
</dbReference>
<comment type="caution">
    <text evidence="6">The sequence shown here is derived from an EMBL/GenBank/DDBJ whole genome shotgun (WGS) entry which is preliminary data.</text>
</comment>
<keyword evidence="3" id="KW-0804">Transcription</keyword>
<reference evidence="6 7" key="1">
    <citation type="submission" date="2024-01" db="EMBL/GenBank/DDBJ databases">
        <title>Genome insights into Plantactinospora veratri sp. nov.</title>
        <authorList>
            <person name="Wang L."/>
        </authorList>
    </citation>
    <scope>NUCLEOTIDE SEQUENCE [LARGE SCALE GENOMIC DNA]</scope>
    <source>
        <strain evidence="6 7">NEAU-FHS4</strain>
    </source>
</reference>
<evidence type="ECO:0000256" key="3">
    <source>
        <dbReference type="ARBA" id="ARBA00023163"/>
    </source>
</evidence>
<sequence length="366" mass="38819">MTADRIDAGDQPGVPVPRTRGSVMRDVARLAGVSHQTVSRVLNDHPNVRPETRDRVLAAMRALNYRRNSAARTLVTRRSRTLGLIAYETTLFGPASTLYGLEQAARAAGYFVSVASVRALDRESVLDAVDRLCEQSVEGIVAIAPQSSVGTALAQAPAGLAVVGVGGGGEHVPTVCIDNSTGAAMATRHLLGLGHTTVQHIAGPPDWPEARDRIEGWREALHAAGAPVPAPRSGDWSARAGYEHGRLLAADPTVTAIFCGNDQIALGALRALHEAGRRVPDEVSVVGFDDVPESGYFLPPLTTVRQDFAELGRRSLDLLIEQLESGGRTNRRVSLTPRFVTRTSSGPAPGTAEHRAGPRPKCVAPD</sequence>
<dbReference type="InterPro" id="IPR000843">
    <property type="entry name" value="HTH_LacI"/>
</dbReference>
<dbReference type="PANTHER" id="PTHR30146">
    <property type="entry name" value="LACI-RELATED TRANSCRIPTIONAL REPRESSOR"/>
    <property type="match status" value="1"/>
</dbReference>
<dbReference type="EMBL" id="JAZGQL010000008">
    <property type="protein sequence ID" value="MEE6307884.1"/>
    <property type="molecule type" value="Genomic_DNA"/>
</dbReference>
<keyword evidence="2 6" id="KW-0238">DNA-binding</keyword>
<gene>
    <name evidence="6" type="ORF">V1634_13735</name>
</gene>
<dbReference type="Gene3D" id="3.40.50.2300">
    <property type="match status" value="2"/>
</dbReference>
<protein>
    <submittedName>
        <fullName evidence="6">LacI family DNA-binding transcriptional regulator</fullName>
    </submittedName>
</protein>
<dbReference type="InterPro" id="IPR046335">
    <property type="entry name" value="LacI/GalR-like_sensor"/>
</dbReference>
<evidence type="ECO:0000313" key="7">
    <source>
        <dbReference type="Proteomes" id="UP001339911"/>
    </source>
</evidence>
<dbReference type="Pfam" id="PF13377">
    <property type="entry name" value="Peripla_BP_3"/>
    <property type="match status" value="1"/>
</dbReference>
<dbReference type="Pfam" id="PF00356">
    <property type="entry name" value="LacI"/>
    <property type="match status" value="1"/>
</dbReference>
<evidence type="ECO:0000256" key="1">
    <source>
        <dbReference type="ARBA" id="ARBA00023015"/>
    </source>
</evidence>
<feature type="domain" description="HTH lacI-type" evidence="5">
    <location>
        <begin position="24"/>
        <end position="76"/>
    </location>
</feature>
<dbReference type="CDD" id="cd01392">
    <property type="entry name" value="HTH_LacI"/>
    <property type="match status" value="1"/>
</dbReference>
<dbReference type="PRINTS" id="PR00036">
    <property type="entry name" value="HTHLACI"/>
</dbReference>
<dbReference type="SUPFAM" id="SSF53822">
    <property type="entry name" value="Periplasmic binding protein-like I"/>
    <property type="match status" value="1"/>
</dbReference>
<dbReference type="InterPro" id="IPR028082">
    <property type="entry name" value="Peripla_BP_I"/>
</dbReference>
<evidence type="ECO:0000256" key="2">
    <source>
        <dbReference type="ARBA" id="ARBA00023125"/>
    </source>
</evidence>
<evidence type="ECO:0000259" key="5">
    <source>
        <dbReference type="PROSITE" id="PS50932"/>
    </source>
</evidence>
<organism evidence="6 7">
    <name type="scientific">Plantactinospora veratri</name>
    <dbReference type="NCBI Taxonomy" id="1436122"/>
    <lineage>
        <taxon>Bacteria</taxon>
        <taxon>Bacillati</taxon>
        <taxon>Actinomycetota</taxon>
        <taxon>Actinomycetes</taxon>
        <taxon>Micromonosporales</taxon>
        <taxon>Micromonosporaceae</taxon>
        <taxon>Plantactinospora</taxon>
    </lineage>
</organism>
<dbReference type="GO" id="GO:0003677">
    <property type="term" value="F:DNA binding"/>
    <property type="evidence" value="ECO:0007669"/>
    <property type="project" value="UniProtKB-KW"/>
</dbReference>
<dbReference type="InterPro" id="IPR010982">
    <property type="entry name" value="Lambda_DNA-bd_dom_sf"/>
</dbReference>
<keyword evidence="7" id="KW-1185">Reference proteome</keyword>
<dbReference type="PANTHER" id="PTHR30146:SF109">
    <property type="entry name" value="HTH-TYPE TRANSCRIPTIONAL REGULATOR GALS"/>
    <property type="match status" value="1"/>
</dbReference>
<evidence type="ECO:0000256" key="4">
    <source>
        <dbReference type="SAM" id="MobiDB-lite"/>
    </source>
</evidence>
<dbReference type="PROSITE" id="PS50932">
    <property type="entry name" value="HTH_LACI_2"/>
    <property type="match status" value="1"/>
</dbReference>
<evidence type="ECO:0000313" key="6">
    <source>
        <dbReference type="EMBL" id="MEE6307884.1"/>
    </source>
</evidence>
<name>A0ABU7SD63_9ACTN</name>
<dbReference type="PROSITE" id="PS00356">
    <property type="entry name" value="HTH_LACI_1"/>
    <property type="match status" value="1"/>
</dbReference>